<dbReference type="Proteomes" id="UP001558652">
    <property type="component" value="Unassembled WGS sequence"/>
</dbReference>
<proteinExistence type="predicted"/>
<name>A0ABD0Y6F7_9HEMI</name>
<evidence type="ECO:0000313" key="2">
    <source>
        <dbReference type="EMBL" id="KAL1122837.1"/>
    </source>
</evidence>
<protein>
    <recommendedName>
        <fullName evidence="4">Maturase</fullName>
    </recommendedName>
</protein>
<gene>
    <name evidence="2" type="ORF">AAG570_003163</name>
</gene>
<comment type="caution">
    <text evidence="2">The sequence shown here is derived from an EMBL/GenBank/DDBJ whole genome shotgun (WGS) entry which is preliminary data.</text>
</comment>
<organism evidence="2 3">
    <name type="scientific">Ranatra chinensis</name>
    <dbReference type="NCBI Taxonomy" id="642074"/>
    <lineage>
        <taxon>Eukaryota</taxon>
        <taxon>Metazoa</taxon>
        <taxon>Ecdysozoa</taxon>
        <taxon>Arthropoda</taxon>
        <taxon>Hexapoda</taxon>
        <taxon>Insecta</taxon>
        <taxon>Pterygota</taxon>
        <taxon>Neoptera</taxon>
        <taxon>Paraneoptera</taxon>
        <taxon>Hemiptera</taxon>
        <taxon>Heteroptera</taxon>
        <taxon>Panheteroptera</taxon>
        <taxon>Nepomorpha</taxon>
        <taxon>Nepidae</taxon>
        <taxon>Ranatrinae</taxon>
        <taxon>Ranatra</taxon>
    </lineage>
</organism>
<keyword evidence="3" id="KW-1185">Reference proteome</keyword>
<dbReference type="AlphaFoldDB" id="A0ABD0Y6F7"/>
<evidence type="ECO:0000256" key="1">
    <source>
        <dbReference type="SAM" id="MobiDB-lite"/>
    </source>
</evidence>
<dbReference type="EMBL" id="JBFDAA010000013">
    <property type="protein sequence ID" value="KAL1122837.1"/>
    <property type="molecule type" value="Genomic_DNA"/>
</dbReference>
<evidence type="ECO:0008006" key="4">
    <source>
        <dbReference type="Google" id="ProtNLM"/>
    </source>
</evidence>
<sequence length="521" mass="57838">MFYQNKKRETAEIENRGHDFPEDPAVAVILQLLKSSASHSIRDVSPLSQTMSLPAIFRMYKDLNSMLREATHRWYSLMGHCSTRRLRGRRFLSRRDGFKGWVEGDREGSFKFGVKGFEFFADFSDCGDIEVHALIGQLYTVTEMAKSESLILAESILPCPKTFLRTALSTPGKSCRDLSRVLSARIIGVPVTRLSSVRFGVRSNEFVSHVAPPLRRLLNLGILAGSGLPSLSMAAVSPQEGRRHSWEWAVNLDDTGFLEPDLSRVESHSRCSLLVELGHSVFLLVALKGVLHPWRFLLRPMIEIRGLIYRGGPVFSVCDCRAEGPGFDSLRGQSRLKARLASRPLGVQYAAYVTRGGDPRRLGESETPPLRRSLWIPPKTLSAIRGNPSMSQPPRGRGTSLGPKVLPRPPSLPLSLLSLPFLSLPYLSLFLSPPPLARQLSAEPRGRVALSRARGYPPGVQSWDGRRFLHPVLRTNSLSKHAQSFPPSRKGEDLSGIGSKVARTTPYVGHGRIRPCRNLTS</sequence>
<evidence type="ECO:0000313" key="3">
    <source>
        <dbReference type="Proteomes" id="UP001558652"/>
    </source>
</evidence>
<accession>A0ABD0Y6F7</accession>
<reference evidence="2 3" key="1">
    <citation type="submission" date="2024-07" db="EMBL/GenBank/DDBJ databases">
        <title>Chromosome-level genome assembly of the water stick insect Ranatra chinensis (Heteroptera: Nepidae).</title>
        <authorList>
            <person name="Liu X."/>
        </authorList>
    </citation>
    <scope>NUCLEOTIDE SEQUENCE [LARGE SCALE GENOMIC DNA]</scope>
    <source>
        <strain evidence="2">Cailab_2021Rc</strain>
        <tissue evidence="2">Muscle</tissue>
    </source>
</reference>
<feature type="region of interest" description="Disordered" evidence="1">
    <location>
        <begin position="479"/>
        <end position="500"/>
    </location>
</feature>